<comment type="caution">
    <text evidence="5">The sequence shown here is derived from an EMBL/GenBank/DDBJ whole genome shotgun (WGS) entry which is preliminary data.</text>
</comment>
<evidence type="ECO:0000256" key="3">
    <source>
        <dbReference type="SAM" id="MobiDB-lite"/>
    </source>
</evidence>
<evidence type="ECO:0000256" key="1">
    <source>
        <dbReference type="ARBA" id="ARBA00022679"/>
    </source>
</evidence>
<dbReference type="SUPFAM" id="SSF55729">
    <property type="entry name" value="Acyl-CoA N-acyltransferases (Nat)"/>
    <property type="match status" value="1"/>
</dbReference>
<dbReference type="AlphaFoldDB" id="A0A8G1ZTI0"/>
<dbReference type="Pfam" id="PF00583">
    <property type="entry name" value="Acetyltransf_1"/>
    <property type="match status" value="1"/>
</dbReference>
<dbReference type="Gene3D" id="3.40.630.30">
    <property type="match status" value="1"/>
</dbReference>
<accession>A0A8G1ZTI0</accession>
<dbReference type="Proteomes" id="UP000292693">
    <property type="component" value="Unassembled WGS sequence"/>
</dbReference>
<organism evidence="5 6">
    <name type="scientific">Streptomyces albidoflavus</name>
    <dbReference type="NCBI Taxonomy" id="1886"/>
    <lineage>
        <taxon>Bacteria</taxon>
        <taxon>Bacillati</taxon>
        <taxon>Actinomycetota</taxon>
        <taxon>Actinomycetes</taxon>
        <taxon>Kitasatosporales</taxon>
        <taxon>Streptomycetaceae</taxon>
        <taxon>Streptomyces</taxon>
        <taxon>Streptomyces albidoflavus group</taxon>
    </lineage>
</organism>
<keyword evidence="2" id="KW-0012">Acyltransferase</keyword>
<reference evidence="5 6" key="1">
    <citation type="submission" date="2017-12" db="EMBL/GenBank/DDBJ databases">
        <title>Population genomics insights into the ecological differentiation and adaptive evolution in streptomycetes.</title>
        <authorList>
            <person name="Li Y."/>
            <person name="Huang Y."/>
        </authorList>
    </citation>
    <scope>NUCLEOTIDE SEQUENCE [LARGE SCALE GENOMIC DNA]</scope>
    <source>
        <strain evidence="5 6">NBRC 100770</strain>
    </source>
</reference>
<dbReference type="CDD" id="cd04301">
    <property type="entry name" value="NAT_SF"/>
    <property type="match status" value="1"/>
</dbReference>
<name>A0A8G1ZTI0_9ACTN</name>
<evidence type="ECO:0000313" key="6">
    <source>
        <dbReference type="Proteomes" id="UP000292693"/>
    </source>
</evidence>
<keyword evidence="1 5" id="KW-0808">Transferase</keyword>
<evidence type="ECO:0000313" key="5">
    <source>
        <dbReference type="EMBL" id="RZE24814.1"/>
    </source>
</evidence>
<evidence type="ECO:0000259" key="4">
    <source>
        <dbReference type="PROSITE" id="PS51186"/>
    </source>
</evidence>
<dbReference type="RefSeq" id="WP_030307994.1">
    <property type="nucleotide sequence ID" value="NC_020990.1"/>
</dbReference>
<feature type="domain" description="N-acetyltransferase" evidence="4">
    <location>
        <begin position="7"/>
        <end position="172"/>
    </location>
</feature>
<dbReference type="InterPro" id="IPR016181">
    <property type="entry name" value="Acyl_CoA_acyltransferase"/>
</dbReference>
<dbReference type="InterPro" id="IPR000182">
    <property type="entry name" value="GNAT_dom"/>
</dbReference>
<feature type="region of interest" description="Disordered" evidence="3">
    <location>
        <begin position="172"/>
        <end position="210"/>
    </location>
</feature>
<dbReference type="PROSITE" id="PS51186">
    <property type="entry name" value="GNAT"/>
    <property type="match status" value="1"/>
</dbReference>
<sequence length="210" mass="21522">MTWVREMVVGDAAAVSAVRVAGWRAAYAGLIPGAYLDAMSVERDAARREERFAAGRAAGLCDLVAAGADGQVAGWACCGPRGTPGDGPGAGEGELYALYVRPGLLGRGVGRALLGAVHEEAAARGWGALVLWVVEANARARRFYEAAGYRADGGAQSEEYAGVAVREVRYRRPAGPFPGGPGQPSGVRRTGSRAASTPGPPCSAPPRSGT</sequence>
<dbReference type="PANTHER" id="PTHR43877">
    <property type="entry name" value="AMINOALKYLPHOSPHONATE N-ACETYLTRANSFERASE-RELATED-RELATED"/>
    <property type="match status" value="1"/>
</dbReference>
<proteinExistence type="predicted"/>
<dbReference type="EMBL" id="PKLL01000011">
    <property type="protein sequence ID" value="RZE24814.1"/>
    <property type="molecule type" value="Genomic_DNA"/>
</dbReference>
<evidence type="ECO:0000256" key="2">
    <source>
        <dbReference type="ARBA" id="ARBA00023315"/>
    </source>
</evidence>
<protein>
    <submittedName>
        <fullName evidence="5">N-acetyltransferase</fullName>
    </submittedName>
</protein>
<dbReference type="InterPro" id="IPR050832">
    <property type="entry name" value="Bact_Acetyltransf"/>
</dbReference>
<gene>
    <name evidence="5" type="ORF">C0Q92_10580</name>
</gene>
<dbReference type="GO" id="GO:0016747">
    <property type="term" value="F:acyltransferase activity, transferring groups other than amino-acyl groups"/>
    <property type="evidence" value="ECO:0007669"/>
    <property type="project" value="InterPro"/>
</dbReference>